<gene>
    <name evidence="1" type="ORF">SDC9_159793</name>
</gene>
<dbReference type="InterPro" id="IPR002514">
    <property type="entry name" value="Transposase_8"/>
</dbReference>
<organism evidence="1">
    <name type="scientific">bioreactor metagenome</name>
    <dbReference type="NCBI Taxonomy" id="1076179"/>
    <lineage>
        <taxon>unclassified sequences</taxon>
        <taxon>metagenomes</taxon>
        <taxon>ecological metagenomes</taxon>
    </lineage>
</organism>
<dbReference type="AlphaFoldDB" id="A0A645FDJ3"/>
<dbReference type="Pfam" id="PF01527">
    <property type="entry name" value="HTH_Tnp_1"/>
    <property type="match status" value="1"/>
</dbReference>
<protein>
    <recommendedName>
        <fullName evidence="2">Transposase</fullName>
    </recommendedName>
</protein>
<evidence type="ECO:0000313" key="1">
    <source>
        <dbReference type="EMBL" id="MPN12475.1"/>
    </source>
</evidence>
<sequence length="71" mass="8572">MKRAVYDKQFKMAAEKYSQSVAQSVKDVARERGIIGTTLRHWINEYDEYYLYSQHSKRKIHKYLIFMSTFS</sequence>
<dbReference type="GO" id="GO:0004803">
    <property type="term" value="F:transposase activity"/>
    <property type="evidence" value="ECO:0007669"/>
    <property type="project" value="InterPro"/>
</dbReference>
<accession>A0A645FDJ3</accession>
<comment type="caution">
    <text evidence="1">The sequence shown here is derived from an EMBL/GenBank/DDBJ whole genome shotgun (WGS) entry which is preliminary data.</text>
</comment>
<evidence type="ECO:0008006" key="2">
    <source>
        <dbReference type="Google" id="ProtNLM"/>
    </source>
</evidence>
<dbReference type="SUPFAM" id="SSF46689">
    <property type="entry name" value="Homeodomain-like"/>
    <property type="match status" value="1"/>
</dbReference>
<dbReference type="GO" id="GO:0003677">
    <property type="term" value="F:DNA binding"/>
    <property type="evidence" value="ECO:0007669"/>
    <property type="project" value="InterPro"/>
</dbReference>
<dbReference type="InterPro" id="IPR009057">
    <property type="entry name" value="Homeodomain-like_sf"/>
</dbReference>
<proteinExistence type="predicted"/>
<reference evidence="1" key="1">
    <citation type="submission" date="2019-08" db="EMBL/GenBank/DDBJ databases">
        <authorList>
            <person name="Kucharzyk K."/>
            <person name="Murdoch R.W."/>
            <person name="Higgins S."/>
            <person name="Loffler F."/>
        </authorList>
    </citation>
    <scope>NUCLEOTIDE SEQUENCE</scope>
</reference>
<dbReference type="EMBL" id="VSSQ01058826">
    <property type="protein sequence ID" value="MPN12475.1"/>
    <property type="molecule type" value="Genomic_DNA"/>
</dbReference>
<name>A0A645FDJ3_9ZZZZ</name>
<dbReference type="GO" id="GO:0006313">
    <property type="term" value="P:DNA transposition"/>
    <property type="evidence" value="ECO:0007669"/>
    <property type="project" value="InterPro"/>
</dbReference>